<evidence type="ECO:0000313" key="3">
    <source>
        <dbReference type="EMBL" id="GGM78106.1"/>
    </source>
</evidence>
<dbReference type="Proteomes" id="UP000637578">
    <property type="component" value="Unassembled WGS sequence"/>
</dbReference>
<dbReference type="SUPFAM" id="SSF56601">
    <property type="entry name" value="beta-lactamase/transpeptidase-like"/>
    <property type="match status" value="1"/>
</dbReference>
<dbReference type="GO" id="GO:0005886">
    <property type="term" value="C:plasma membrane"/>
    <property type="evidence" value="ECO:0007669"/>
    <property type="project" value="TreeGrafter"/>
</dbReference>
<evidence type="ECO:0000259" key="1">
    <source>
        <dbReference type="Pfam" id="PF00905"/>
    </source>
</evidence>
<dbReference type="Gene3D" id="3.90.1310.10">
    <property type="entry name" value="Penicillin-binding protein 2a (Domain 2)"/>
    <property type="match status" value="1"/>
</dbReference>
<evidence type="ECO:0000259" key="2">
    <source>
        <dbReference type="Pfam" id="PF21922"/>
    </source>
</evidence>
<accession>A0A8J3CHH7</accession>
<dbReference type="RefSeq" id="WP_189061419.1">
    <property type="nucleotide sequence ID" value="NZ_BMMK01000040.1"/>
</dbReference>
<dbReference type="InterPro" id="IPR054120">
    <property type="entry name" value="PBPA_dimer"/>
</dbReference>
<reference evidence="3" key="2">
    <citation type="submission" date="2020-09" db="EMBL/GenBank/DDBJ databases">
        <authorList>
            <person name="Sun Q."/>
            <person name="Zhou Y."/>
        </authorList>
    </citation>
    <scope>NUCLEOTIDE SEQUENCE</scope>
    <source>
        <strain evidence="3">CGMCC 4.5737</strain>
    </source>
</reference>
<protein>
    <submittedName>
        <fullName evidence="3">Penicillin-binding protein A</fullName>
    </submittedName>
</protein>
<dbReference type="AlphaFoldDB" id="A0A8J3CHH7"/>
<dbReference type="Pfam" id="PF00905">
    <property type="entry name" value="Transpeptidase"/>
    <property type="match status" value="1"/>
</dbReference>
<sequence>MNTPLRRVALSVMVMMVLLLANATYIQVIKADEYRKDPRNTRVVMEEYSRQRGKIIAAGQPLADAKETNDRLKYLRTYPQGPMYAHVTGFYSPQYGGRGLEWAENEVLNGSDDRLFVRRLSDLITGRDPRGGNVETTIDPKVQQAAYEAMTAKNFKGAVVALDPKTGAVLGMVSTPSYDPNRLSSHDPEVVQQAWKAYTAESGDKPILNRAVSESYPPGSTFKLVTAAAALQSGFDKNSQLTAAPSIQLPQSTKSLPNFANMRCGSGQTASLELALALSCNTAFAELAGKLGEDKLRAQAEKFGINGAEQEIPLSVVPSSLGDIPDQAALYQTGIGQRDVRMTPLQDAVVAATIANGGMRMQPHLVKSITSADLTELDTTKPKQVERAMNANAAATLRDMMIKSEQNTRGEGKIAGVQIASKTGTAEHGANPEQVNPHAWYVAFAPAEDPKVAVAVIVEDGGDRGLGATGGAVAAPIGRAVIRAALQGGG</sequence>
<organism evidence="3 4">
    <name type="scientific">Longimycelium tulufanense</name>
    <dbReference type="NCBI Taxonomy" id="907463"/>
    <lineage>
        <taxon>Bacteria</taxon>
        <taxon>Bacillati</taxon>
        <taxon>Actinomycetota</taxon>
        <taxon>Actinomycetes</taxon>
        <taxon>Pseudonocardiales</taxon>
        <taxon>Pseudonocardiaceae</taxon>
        <taxon>Longimycelium</taxon>
    </lineage>
</organism>
<comment type="caution">
    <text evidence="3">The sequence shown here is derived from an EMBL/GenBank/DDBJ whole genome shotgun (WGS) entry which is preliminary data.</text>
</comment>
<dbReference type="Pfam" id="PF21922">
    <property type="entry name" value="PBP_dimer_2"/>
    <property type="match status" value="1"/>
</dbReference>
<dbReference type="InterPro" id="IPR050515">
    <property type="entry name" value="Beta-lactam/transpept"/>
</dbReference>
<dbReference type="InterPro" id="IPR012338">
    <property type="entry name" value="Beta-lactam/transpept-like"/>
</dbReference>
<dbReference type="InterPro" id="IPR001460">
    <property type="entry name" value="PCN-bd_Tpept"/>
</dbReference>
<dbReference type="Gene3D" id="3.40.710.10">
    <property type="entry name" value="DD-peptidase/beta-lactamase superfamily"/>
    <property type="match status" value="1"/>
</dbReference>
<dbReference type="GO" id="GO:0071972">
    <property type="term" value="F:peptidoglycan L,D-transpeptidase activity"/>
    <property type="evidence" value="ECO:0007669"/>
    <property type="project" value="TreeGrafter"/>
</dbReference>
<dbReference type="EMBL" id="BMMK01000040">
    <property type="protein sequence ID" value="GGM78106.1"/>
    <property type="molecule type" value="Genomic_DNA"/>
</dbReference>
<feature type="domain" description="Penicillin-binding protein transpeptidase" evidence="1">
    <location>
        <begin position="157"/>
        <end position="482"/>
    </location>
</feature>
<evidence type="ECO:0000313" key="4">
    <source>
        <dbReference type="Proteomes" id="UP000637578"/>
    </source>
</evidence>
<dbReference type="PANTHER" id="PTHR30627">
    <property type="entry name" value="PEPTIDOGLYCAN D,D-TRANSPEPTIDASE"/>
    <property type="match status" value="1"/>
</dbReference>
<dbReference type="PANTHER" id="PTHR30627:SF24">
    <property type="entry name" value="PENICILLIN-BINDING PROTEIN 4B"/>
    <property type="match status" value="1"/>
</dbReference>
<feature type="domain" description="Penicillin binding protein A dimerisation" evidence="2">
    <location>
        <begin position="52"/>
        <end position="134"/>
    </location>
</feature>
<keyword evidence="4" id="KW-1185">Reference proteome</keyword>
<reference evidence="3" key="1">
    <citation type="journal article" date="2014" name="Int. J. Syst. Evol. Microbiol.">
        <title>Complete genome sequence of Corynebacterium casei LMG S-19264T (=DSM 44701T), isolated from a smear-ripened cheese.</title>
        <authorList>
            <consortium name="US DOE Joint Genome Institute (JGI-PGF)"/>
            <person name="Walter F."/>
            <person name="Albersmeier A."/>
            <person name="Kalinowski J."/>
            <person name="Ruckert C."/>
        </authorList>
    </citation>
    <scope>NUCLEOTIDE SEQUENCE</scope>
    <source>
        <strain evidence="3">CGMCC 4.5737</strain>
    </source>
</reference>
<gene>
    <name evidence="3" type="ORF">GCM10012275_55950</name>
</gene>
<dbReference type="GO" id="GO:0008658">
    <property type="term" value="F:penicillin binding"/>
    <property type="evidence" value="ECO:0007669"/>
    <property type="project" value="InterPro"/>
</dbReference>
<name>A0A8J3CHH7_9PSEU</name>
<proteinExistence type="predicted"/>
<dbReference type="GO" id="GO:0071555">
    <property type="term" value="P:cell wall organization"/>
    <property type="evidence" value="ECO:0007669"/>
    <property type="project" value="TreeGrafter"/>
</dbReference>